<evidence type="ECO:0000313" key="1">
    <source>
        <dbReference type="EMBL" id="QDT57516.1"/>
    </source>
</evidence>
<protein>
    <submittedName>
        <fullName evidence="1">Addiction module component</fullName>
    </submittedName>
</protein>
<accession>A0A517SN39</accession>
<dbReference type="AlphaFoldDB" id="A0A517SN39"/>
<dbReference type="OrthoDB" id="8909055at2"/>
<reference evidence="1 2" key="1">
    <citation type="submission" date="2019-02" db="EMBL/GenBank/DDBJ databases">
        <title>Deep-cultivation of Planctomycetes and their phenomic and genomic characterization uncovers novel biology.</title>
        <authorList>
            <person name="Wiegand S."/>
            <person name="Jogler M."/>
            <person name="Boedeker C."/>
            <person name="Pinto D."/>
            <person name="Vollmers J."/>
            <person name="Rivas-Marin E."/>
            <person name="Kohn T."/>
            <person name="Peeters S.H."/>
            <person name="Heuer A."/>
            <person name="Rast P."/>
            <person name="Oberbeckmann S."/>
            <person name="Bunk B."/>
            <person name="Jeske O."/>
            <person name="Meyerdierks A."/>
            <person name="Storesund J.E."/>
            <person name="Kallscheuer N."/>
            <person name="Luecker S."/>
            <person name="Lage O.M."/>
            <person name="Pohl T."/>
            <person name="Merkel B.J."/>
            <person name="Hornburger P."/>
            <person name="Mueller R.-W."/>
            <person name="Bruemmer F."/>
            <person name="Labrenz M."/>
            <person name="Spormann A.M."/>
            <person name="Op den Camp H."/>
            <person name="Overmann J."/>
            <person name="Amann R."/>
            <person name="Jetten M.S.M."/>
            <person name="Mascher T."/>
            <person name="Medema M.H."/>
            <person name="Devos D.P."/>
            <person name="Kaster A.-K."/>
            <person name="Ovreas L."/>
            <person name="Rohde M."/>
            <person name="Galperin M.Y."/>
            <person name="Jogler C."/>
        </authorList>
    </citation>
    <scope>NUCLEOTIDE SEQUENCE [LARGE SCALE GENOMIC DNA]</scope>
    <source>
        <strain evidence="1 2">Pan44</strain>
    </source>
</reference>
<organism evidence="1 2">
    <name type="scientific">Caulifigura coniformis</name>
    <dbReference type="NCBI Taxonomy" id="2527983"/>
    <lineage>
        <taxon>Bacteria</taxon>
        <taxon>Pseudomonadati</taxon>
        <taxon>Planctomycetota</taxon>
        <taxon>Planctomycetia</taxon>
        <taxon>Planctomycetales</taxon>
        <taxon>Planctomycetaceae</taxon>
        <taxon>Caulifigura</taxon>
    </lineage>
</organism>
<gene>
    <name evidence="1" type="ORF">Pan44_55850</name>
</gene>
<name>A0A517SN39_9PLAN</name>
<sequence>MSDAHDAILKAAMELPVDERFALAEKLFASMPDEPDLWDIDDPEFIAELRRRANDGLPTIPWSEVRKELFADDDR</sequence>
<proteinExistence type="predicted"/>
<dbReference type="EMBL" id="CP036271">
    <property type="protein sequence ID" value="QDT57516.1"/>
    <property type="molecule type" value="Genomic_DNA"/>
</dbReference>
<dbReference type="InParanoid" id="A0A517SN39"/>
<dbReference type="Proteomes" id="UP000315700">
    <property type="component" value="Chromosome"/>
</dbReference>
<evidence type="ECO:0000313" key="2">
    <source>
        <dbReference type="Proteomes" id="UP000315700"/>
    </source>
</evidence>
<dbReference type="KEGG" id="ccos:Pan44_55850"/>
<keyword evidence="2" id="KW-1185">Reference proteome</keyword>
<dbReference type="RefSeq" id="WP_145034861.1">
    <property type="nucleotide sequence ID" value="NZ_CP036271.1"/>
</dbReference>